<keyword evidence="5" id="KW-0833">Ubl conjugation pathway</keyword>
<evidence type="ECO:0000259" key="10">
    <source>
        <dbReference type="PROSITE" id="PS51283"/>
    </source>
</evidence>
<feature type="compositionally biased region" description="Polar residues" evidence="8">
    <location>
        <begin position="1"/>
        <end position="11"/>
    </location>
</feature>
<dbReference type="SUPFAM" id="SSF143791">
    <property type="entry name" value="DUSP-like"/>
    <property type="match status" value="1"/>
</dbReference>
<evidence type="ECO:0000256" key="7">
    <source>
        <dbReference type="ARBA" id="ARBA00022807"/>
    </source>
</evidence>
<feature type="region of interest" description="Disordered" evidence="8">
    <location>
        <begin position="1247"/>
        <end position="1322"/>
    </location>
</feature>
<feature type="region of interest" description="Disordered" evidence="8">
    <location>
        <begin position="1337"/>
        <end position="1402"/>
    </location>
</feature>
<evidence type="ECO:0000256" key="1">
    <source>
        <dbReference type="ARBA" id="ARBA00000707"/>
    </source>
</evidence>
<feature type="domain" description="DUSP" evidence="10">
    <location>
        <begin position="153"/>
        <end position="276"/>
    </location>
</feature>
<accession>A0A9W9LKL2</accession>
<dbReference type="Pfam" id="PF00443">
    <property type="entry name" value="UCH"/>
    <property type="match status" value="1"/>
</dbReference>
<feature type="compositionally biased region" description="Acidic residues" evidence="8">
    <location>
        <begin position="861"/>
        <end position="886"/>
    </location>
</feature>
<dbReference type="PROSITE" id="PS50235">
    <property type="entry name" value="USP_3"/>
    <property type="match status" value="1"/>
</dbReference>
<gene>
    <name evidence="11" type="ORF">N7482_007898</name>
</gene>
<comment type="catalytic activity">
    <reaction evidence="1">
        <text>Thiol-dependent hydrolysis of ester, thioester, amide, peptide and isopeptide bonds formed by the C-terminal Gly of ubiquitin (a 76-residue protein attached to proteins as an intracellular targeting signal).</text>
        <dbReference type="EC" id="3.4.19.12"/>
    </reaction>
</comment>
<dbReference type="OrthoDB" id="952271at2759"/>
<dbReference type="GO" id="GO:0006508">
    <property type="term" value="P:proteolysis"/>
    <property type="evidence" value="ECO:0007669"/>
    <property type="project" value="UniProtKB-KW"/>
</dbReference>
<comment type="similarity">
    <text evidence="2">Belongs to the peptidase C19 family.</text>
</comment>
<dbReference type="SMART" id="SM00695">
    <property type="entry name" value="DUSP"/>
    <property type="match status" value="1"/>
</dbReference>
<dbReference type="Pfam" id="PF06337">
    <property type="entry name" value="DUSP"/>
    <property type="match status" value="1"/>
</dbReference>
<dbReference type="PROSITE" id="PS51283">
    <property type="entry name" value="DUSP"/>
    <property type="match status" value="1"/>
</dbReference>
<keyword evidence="12" id="KW-1185">Reference proteome</keyword>
<dbReference type="SUPFAM" id="SSF54001">
    <property type="entry name" value="Cysteine proteinases"/>
    <property type="match status" value="1"/>
</dbReference>
<dbReference type="PANTHER" id="PTHR21646">
    <property type="entry name" value="UBIQUITIN CARBOXYL-TERMINAL HYDROLASE"/>
    <property type="match status" value="1"/>
</dbReference>
<dbReference type="Gene3D" id="3.30.2230.10">
    <property type="entry name" value="DUSP-like"/>
    <property type="match status" value="1"/>
</dbReference>
<dbReference type="InterPro" id="IPR028889">
    <property type="entry name" value="USP"/>
</dbReference>
<dbReference type="GO" id="GO:0016579">
    <property type="term" value="P:protein deubiquitination"/>
    <property type="evidence" value="ECO:0007669"/>
    <property type="project" value="InterPro"/>
</dbReference>
<evidence type="ECO:0000256" key="4">
    <source>
        <dbReference type="ARBA" id="ARBA00022670"/>
    </source>
</evidence>
<evidence type="ECO:0000313" key="11">
    <source>
        <dbReference type="EMBL" id="KAJ5160894.1"/>
    </source>
</evidence>
<feature type="region of interest" description="Disordered" evidence="8">
    <location>
        <begin position="854"/>
        <end position="897"/>
    </location>
</feature>
<evidence type="ECO:0000256" key="8">
    <source>
        <dbReference type="SAM" id="MobiDB-lite"/>
    </source>
</evidence>
<feature type="compositionally biased region" description="Basic and acidic residues" evidence="8">
    <location>
        <begin position="1368"/>
        <end position="1385"/>
    </location>
</feature>
<evidence type="ECO:0000256" key="5">
    <source>
        <dbReference type="ARBA" id="ARBA00022786"/>
    </source>
</evidence>
<reference evidence="11" key="2">
    <citation type="journal article" date="2023" name="IMA Fungus">
        <title>Comparative genomic study of the Penicillium genus elucidates a diverse pangenome and 15 lateral gene transfer events.</title>
        <authorList>
            <person name="Petersen C."/>
            <person name="Sorensen T."/>
            <person name="Nielsen M.R."/>
            <person name="Sondergaard T.E."/>
            <person name="Sorensen J.L."/>
            <person name="Fitzpatrick D.A."/>
            <person name="Frisvad J.C."/>
            <person name="Nielsen K.L."/>
        </authorList>
    </citation>
    <scope>NUCLEOTIDE SEQUENCE</scope>
    <source>
        <strain evidence="11">IBT 26290</strain>
    </source>
</reference>
<comment type="caution">
    <text evidence="11">The sequence shown here is derived from an EMBL/GenBank/DDBJ whole genome shotgun (WGS) entry which is preliminary data.</text>
</comment>
<dbReference type="InterPro" id="IPR035927">
    <property type="entry name" value="DUSP-like_sf"/>
</dbReference>
<proteinExistence type="inferred from homology"/>
<dbReference type="Proteomes" id="UP001149163">
    <property type="component" value="Unassembled WGS sequence"/>
</dbReference>
<evidence type="ECO:0000256" key="2">
    <source>
        <dbReference type="ARBA" id="ARBA00009085"/>
    </source>
</evidence>
<dbReference type="InterPro" id="IPR018200">
    <property type="entry name" value="USP_CS"/>
</dbReference>
<dbReference type="InterPro" id="IPR050185">
    <property type="entry name" value="Ub_carboxyl-term_hydrolase"/>
</dbReference>
<feature type="region of interest" description="Disordered" evidence="8">
    <location>
        <begin position="977"/>
        <end position="1016"/>
    </location>
</feature>
<dbReference type="GO" id="GO:0004843">
    <property type="term" value="F:cysteine-type deubiquitinase activity"/>
    <property type="evidence" value="ECO:0007669"/>
    <property type="project" value="UniProtKB-EC"/>
</dbReference>
<feature type="compositionally biased region" description="Low complexity" evidence="8">
    <location>
        <begin position="1275"/>
        <end position="1288"/>
    </location>
</feature>
<dbReference type="GeneID" id="81429198"/>
<feature type="region of interest" description="Disordered" evidence="8">
    <location>
        <begin position="1"/>
        <end position="145"/>
    </location>
</feature>
<dbReference type="InterPro" id="IPR001394">
    <property type="entry name" value="Peptidase_C19_UCH"/>
</dbReference>
<dbReference type="InterPro" id="IPR038765">
    <property type="entry name" value="Papain-like_cys_pep_sf"/>
</dbReference>
<evidence type="ECO:0000259" key="9">
    <source>
        <dbReference type="PROSITE" id="PS50235"/>
    </source>
</evidence>
<keyword evidence="7" id="KW-0788">Thiol protease</keyword>
<dbReference type="CDD" id="cd02674">
    <property type="entry name" value="Peptidase_C19R"/>
    <property type="match status" value="1"/>
</dbReference>
<dbReference type="PROSITE" id="PS00973">
    <property type="entry name" value="USP_2"/>
    <property type="match status" value="1"/>
</dbReference>
<feature type="compositionally biased region" description="Basic and acidic residues" evidence="8">
    <location>
        <begin position="1302"/>
        <end position="1315"/>
    </location>
</feature>
<feature type="compositionally biased region" description="Polar residues" evidence="8">
    <location>
        <begin position="477"/>
        <end position="494"/>
    </location>
</feature>
<evidence type="ECO:0000256" key="6">
    <source>
        <dbReference type="ARBA" id="ARBA00022801"/>
    </source>
</evidence>
<organism evidence="11 12">
    <name type="scientific">Penicillium canariense</name>
    <dbReference type="NCBI Taxonomy" id="189055"/>
    <lineage>
        <taxon>Eukaryota</taxon>
        <taxon>Fungi</taxon>
        <taxon>Dikarya</taxon>
        <taxon>Ascomycota</taxon>
        <taxon>Pezizomycotina</taxon>
        <taxon>Eurotiomycetes</taxon>
        <taxon>Eurotiomycetidae</taxon>
        <taxon>Eurotiales</taxon>
        <taxon>Aspergillaceae</taxon>
        <taxon>Penicillium</taxon>
    </lineage>
</organism>
<protein>
    <recommendedName>
        <fullName evidence="3">ubiquitinyl hydrolase 1</fullName>
        <ecNumber evidence="3">3.4.19.12</ecNumber>
    </recommendedName>
</protein>
<sequence>MLSILTVTTSPTKRRKVSPEPARSSPGETRRHGRSEPPQVPPLPPRSSSSASNSRRKSSSPSPPRYVPAHLQSLVPGTRSQPGVRSPTPATATAGLTLSSEHSEMPTDRQDGTPPMNGGRSPSPGVKRPASEIADSDAEGGVSTAVNHGQATDSIDDQIGQVFALSNQPLKDGQKGYVISLRWVKTLYARSTTYVDKADKESMETELGPVDNSDIVLDTDPVNSNFKYENGDPYVPLRPNVQLGEDYEIVPQKAWDLIMDRYGLASQSPVIVRFAHNANSYGNENIMYELNPPIFTIFKLSNPAAGTTPQLLKEKTLPPAKILAGRQSGLQPWLKKAKELTGIEMSTKVRVWKIVGQLPSLNPSTSTTPAVSRAASPAPPSALISASSRNLLVDLNTFISLNEGTQRELLEGFKDQTNNENYNGRMSLTTAGLTGSDVFVLEEQTGGAKGGEWVSEVSTQTLKRLGIPISKPKNEITAISTKGQSNSGRSTPDQEQPLFGKKPHGHRMGLTGLSNLGNTCYQNAATQCVRAVEELTYYFLANKHKKDLNPSNPLGYKGQLAKAYAGLIGGIYRDPPPSSFNPHKFRNQIGRNNPTMAGWDQQDSQEFLMFLLDGLSEDLNRILKKPYIEKPDSTDEMVHDRKALEDFAVQSWDIYKARNDSVITDLFAGMYKSTLVCPTCDKVSIIFDPFSSLTLPIPQQKFSYKEIIYQGLDQPPQKFIVEVDKSDTVGAWKESVATKLKISPDQLIGGEIAYGTFWEVYEHDKVPFADLNLKDKDEVTFMQLDAPANDRILVPIFHRYEMATKNYKGVTKRDTFAQPFILSFTKEEAKDLATIYRKILRHVATMTTRDILNETEAKDDSESEADQTEQVPEDSDTVVMNEEDAQSADSRIKTGSVEGDDSIVDISMHDVSHTPSASSSKEMDTSDDTPAHPLAGAFPPGLLNLFDVKVMRGFDRIPRGRQVSGFSQYDDILTRLPSPKKTVKKSSSGSGDESSGDSSASDESDGETNGVTPQEPLLKQSDAIILDWNDDAKDALFGKIGSKDTLRGSATYNNIPFIHDQGLIDRRAQRSALAAQGVTLGQCLDEFSREETLSQDDAWYCPRCKEHRQARKKFELWSTPDILVIHLKRFTTQSRYSRAKLSTRVEFPVENLDLSGWVSGPAADTSLVYDLIGVDNHSGSMSGGHYTAYAKNFITDDWCSFNDSSASTFRDLSRMQSPQAYLLFYRRRSDQPLGGPALQNIVNKFKSGEPDTAENSRSVSPSGEGKRLGGSFRNGSSSVSAAAVAAHRAGGGGSGAASPETKSSDDENEDSHNPLDDMFQVPSWSFDRASDSRGFGAMTTIRPASPDGDADLFGDNDSNVAVDENSDAEDRLNHLEHSRPVSEHEDSFEDIPPLLEDGSDEELPVVELRVDGDEKMHSDI</sequence>
<feature type="compositionally biased region" description="Basic and acidic residues" evidence="8">
    <location>
        <begin position="101"/>
        <end position="111"/>
    </location>
</feature>
<feature type="compositionally biased region" description="Low complexity" evidence="8">
    <location>
        <begin position="977"/>
        <end position="999"/>
    </location>
</feature>
<dbReference type="InterPro" id="IPR006615">
    <property type="entry name" value="Pept_C19_DUSP"/>
</dbReference>
<evidence type="ECO:0000256" key="3">
    <source>
        <dbReference type="ARBA" id="ARBA00012759"/>
    </source>
</evidence>
<keyword evidence="6" id="KW-0378">Hydrolase</keyword>
<dbReference type="Gene3D" id="3.90.70.10">
    <property type="entry name" value="Cysteine proteinases"/>
    <property type="match status" value="2"/>
</dbReference>
<dbReference type="RefSeq" id="XP_056542451.1">
    <property type="nucleotide sequence ID" value="XM_056690022.1"/>
</dbReference>
<evidence type="ECO:0000313" key="12">
    <source>
        <dbReference type="Proteomes" id="UP001149163"/>
    </source>
</evidence>
<feature type="domain" description="USP" evidence="9">
    <location>
        <begin position="511"/>
        <end position="1228"/>
    </location>
</feature>
<name>A0A9W9LKL2_9EURO</name>
<dbReference type="PANTHER" id="PTHR21646:SF24">
    <property type="entry name" value="UBIQUITIN CARBOXYL-TERMINAL HYDROLASE"/>
    <property type="match status" value="1"/>
</dbReference>
<feature type="region of interest" description="Disordered" evidence="8">
    <location>
        <begin position="475"/>
        <end position="500"/>
    </location>
</feature>
<feature type="region of interest" description="Disordered" evidence="8">
    <location>
        <begin position="911"/>
        <end position="938"/>
    </location>
</feature>
<keyword evidence="4" id="KW-0645">Protease</keyword>
<dbReference type="EMBL" id="JAPQKN010000004">
    <property type="protein sequence ID" value="KAJ5160894.1"/>
    <property type="molecule type" value="Genomic_DNA"/>
</dbReference>
<dbReference type="EC" id="3.4.19.12" evidence="3"/>
<reference evidence="11" key="1">
    <citation type="submission" date="2022-11" db="EMBL/GenBank/DDBJ databases">
        <authorList>
            <person name="Petersen C."/>
        </authorList>
    </citation>
    <scope>NUCLEOTIDE SEQUENCE</scope>
    <source>
        <strain evidence="11">IBT 26290</strain>
    </source>
</reference>